<evidence type="ECO:0000256" key="1">
    <source>
        <dbReference type="SAM" id="Coils"/>
    </source>
</evidence>
<keyword evidence="1" id="KW-0175">Coiled coil</keyword>
<dbReference type="RefSeq" id="WP_186867429.1">
    <property type="nucleotide sequence ID" value="NZ_JACOPH010000010.1"/>
</dbReference>
<dbReference type="InterPro" id="IPR043765">
    <property type="entry name" value="DUF5711"/>
</dbReference>
<evidence type="ECO:0000256" key="2">
    <source>
        <dbReference type="SAM" id="Phobius"/>
    </source>
</evidence>
<evidence type="ECO:0000313" key="3">
    <source>
        <dbReference type="EMBL" id="MBC5714829.1"/>
    </source>
</evidence>
<keyword evidence="2" id="KW-1133">Transmembrane helix</keyword>
<reference evidence="3" key="1">
    <citation type="submission" date="2020-08" db="EMBL/GenBank/DDBJ databases">
        <title>Genome public.</title>
        <authorList>
            <person name="Liu C."/>
            <person name="Sun Q."/>
        </authorList>
    </citation>
    <scope>NUCLEOTIDE SEQUENCE</scope>
    <source>
        <strain evidence="3">BX1005</strain>
    </source>
</reference>
<comment type="caution">
    <text evidence="3">The sequence shown here is derived from an EMBL/GenBank/DDBJ whole genome shotgun (WGS) entry which is preliminary data.</text>
</comment>
<sequence>MADTRKQGFYTVETNIEEMEEKIRKHRRKIAITIAVIVITVAAVAAAAGIYFSLKEYQDYEVRSEIERNDSEATQYELFAGNILRYNNDGAFYADMSDRLIWNQAYEMQVPVVDICENYAVIADLQGTQIYIMNTSGVQGEIETSKPIEAVCVANQGTIAVLTQEDGTSYLELYNKSGENLASGEIHLENSGYPIDIALSNDAKKLAVSILDISKGKAQTTVAFYNFDSVGQNEIDNIVASYSYADTVMPEIDFVSNDRLIAFGDTQVILFEGTQKPEEVLVHKVEKEVKSIFYDKDYYGLVYSNGESNESHTMEVYDMKGKLCLEQKFKISYQNIELLENHEICVRDEYRCEIYTLKGVKKFSYKFDDELYRVFSGGTDRNYTFILDGVMEKVRLK</sequence>
<dbReference type="Proteomes" id="UP000606720">
    <property type="component" value="Unassembled WGS sequence"/>
</dbReference>
<name>A0A923LRP1_9FIRM</name>
<proteinExistence type="predicted"/>
<evidence type="ECO:0000313" key="4">
    <source>
        <dbReference type="Proteomes" id="UP000606720"/>
    </source>
</evidence>
<organism evidence="3 4">
    <name type="scientific">Roseburia zhanii</name>
    <dbReference type="NCBI Taxonomy" id="2763064"/>
    <lineage>
        <taxon>Bacteria</taxon>
        <taxon>Bacillati</taxon>
        <taxon>Bacillota</taxon>
        <taxon>Clostridia</taxon>
        <taxon>Lachnospirales</taxon>
        <taxon>Lachnospiraceae</taxon>
        <taxon>Roseburia</taxon>
    </lineage>
</organism>
<dbReference type="Pfam" id="PF18975">
    <property type="entry name" value="DUF5711"/>
    <property type="match status" value="1"/>
</dbReference>
<dbReference type="AlphaFoldDB" id="A0A923LRP1"/>
<gene>
    <name evidence="3" type="ORF">H8S17_11570</name>
</gene>
<keyword evidence="4" id="KW-1185">Reference proteome</keyword>
<keyword evidence="2" id="KW-0472">Membrane</keyword>
<evidence type="ECO:0008006" key="5">
    <source>
        <dbReference type="Google" id="ProtNLM"/>
    </source>
</evidence>
<accession>A0A923LRP1</accession>
<protein>
    <recommendedName>
        <fullName evidence="5">WD40 repeat domain-containing protein</fullName>
    </recommendedName>
</protein>
<feature type="transmembrane region" description="Helical" evidence="2">
    <location>
        <begin position="30"/>
        <end position="54"/>
    </location>
</feature>
<dbReference type="EMBL" id="JACOPH010000010">
    <property type="protein sequence ID" value="MBC5714829.1"/>
    <property type="molecule type" value="Genomic_DNA"/>
</dbReference>
<keyword evidence="2" id="KW-0812">Transmembrane</keyword>
<feature type="coiled-coil region" evidence="1">
    <location>
        <begin position="9"/>
        <end position="36"/>
    </location>
</feature>
<dbReference type="SUPFAM" id="SSF82171">
    <property type="entry name" value="DPP6 N-terminal domain-like"/>
    <property type="match status" value="1"/>
</dbReference>